<proteinExistence type="predicted"/>
<keyword evidence="4" id="KW-0540">Nuclease</keyword>
<evidence type="ECO:0000313" key="5">
    <source>
        <dbReference type="Proteomes" id="UP000631421"/>
    </source>
</evidence>
<comment type="caution">
    <text evidence="4">The sequence shown here is derived from an EMBL/GenBank/DDBJ whole genome shotgun (WGS) entry which is preliminary data.</text>
</comment>
<feature type="region of interest" description="Disordered" evidence="2">
    <location>
        <begin position="1"/>
        <end position="23"/>
    </location>
</feature>
<accession>A0A926UV08</accession>
<keyword evidence="5" id="KW-1185">Reference proteome</keyword>
<dbReference type="EMBL" id="JACJPY010000051">
    <property type="protein sequence ID" value="MBD2151373.1"/>
    <property type="molecule type" value="Genomic_DNA"/>
</dbReference>
<evidence type="ECO:0000256" key="1">
    <source>
        <dbReference type="SAM" id="Coils"/>
    </source>
</evidence>
<dbReference type="Pfam" id="PF05685">
    <property type="entry name" value="Uma2"/>
    <property type="match status" value="1"/>
</dbReference>
<dbReference type="GO" id="GO:0004519">
    <property type="term" value="F:endonuclease activity"/>
    <property type="evidence" value="ECO:0007669"/>
    <property type="project" value="UniProtKB-KW"/>
</dbReference>
<dbReference type="AlphaFoldDB" id="A0A926UV08"/>
<protein>
    <submittedName>
        <fullName evidence="4">Uma2 family endonuclease</fullName>
    </submittedName>
</protein>
<name>A0A926UV08_9CYAN</name>
<reference evidence="4" key="2">
    <citation type="submission" date="2020-08" db="EMBL/GenBank/DDBJ databases">
        <authorList>
            <person name="Chen M."/>
            <person name="Teng W."/>
            <person name="Zhao L."/>
            <person name="Hu C."/>
            <person name="Zhou Y."/>
            <person name="Han B."/>
            <person name="Song L."/>
            <person name="Shu W."/>
        </authorList>
    </citation>
    <scope>NUCLEOTIDE SEQUENCE</scope>
    <source>
        <strain evidence="4">FACHB-1277</strain>
    </source>
</reference>
<feature type="domain" description="Putative restriction endonuclease" evidence="3">
    <location>
        <begin position="39"/>
        <end position="202"/>
    </location>
</feature>
<evidence type="ECO:0000256" key="2">
    <source>
        <dbReference type="SAM" id="MobiDB-lite"/>
    </source>
</evidence>
<feature type="coiled-coil region" evidence="1">
    <location>
        <begin position="240"/>
        <end position="291"/>
    </location>
</feature>
<keyword evidence="1" id="KW-0175">Coiled coil</keyword>
<keyword evidence="4" id="KW-0378">Hydrolase</keyword>
<sequence length="307" mass="34846">MQTTEAPIKITSSPSVSPAPLTLPDHKQLPESDGTFVKNFQEHPQSIILTSSIAPILQKLHPDGQYCIGQDSGIYWRMMEPPEKGAEAPDWFYVPNVPPMLDGEYRRSYVLWKEYVAPLIAIEFVSGNGNEERDKTPPSATEKAGKFWVYEQAIRIPYYAIFDGFRGNIEVYHLFDNRYTKIQPNDRGHYAIPPMGVELGLILENGVSWLRWWDDAGNLLLTGDEREIAEKQARLNAEAIADQQKAIADQQKLIADQERLAKQQAEAIAEQERLAKQQAELIAEQERQQKEKLANYLRSIGINPDAI</sequence>
<dbReference type="PANTHER" id="PTHR33352:SF3">
    <property type="entry name" value="SLR1612 PROTEIN"/>
    <property type="match status" value="1"/>
</dbReference>
<organism evidence="4 5">
    <name type="scientific">Pseudanabaena cinerea FACHB-1277</name>
    <dbReference type="NCBI Taxonomy" id="2949581"/>
    <lineage>
        <taxon>Bacteria</taxon>
        <taxon>Bacillati</taxon>
        <taxon>Cyanobacteriota</taxon>
        <taxon>Cyanophyceae</taxon>
        <taxon>Pseudanabaenales</taxon>
        <taxon>Pseudanabaenaceae</taxon>
        <taxon>Pseudanabaena</taxon>
        <taxon>Pseudanabaena cinerea</taxon>
    </lineage>
</organism>
<gene>
    <name evidence="4" type="ORF">H6F44_14755</name>
</gene>
<dbReference type="InterPro" id="IPR008538">
    <property type="entry name" value="Uma2"/>
</dbReference>
<evidence type="ECO:0000259" key="3">
    <source>
        <dbReference type="Pfam" id="PF05685"/>
    </source>
</evidence>
<keyword evidence="4" id="KW-0255">Endonuclease</keyword>
<dbReference type="RefSeq" id="WP_190351793.1">
    <property type="nucleotide sequence ID" value="NZ_JACJPY010000051.1"/>
</dbReference>
<reference evidence="4" key="1">
    <citation type="journal article" date="2015" name="ISME J.">
        <title>Draft Genome Sequence of Streptomyces incarnatus NRRL8089, which Produces the Nucleoside Antibiotic Sinefungin.</title>
        <authorList>
            <person name="Oshima K."/>
            <person name="Hattori M."/>
            <person name="Shimizu H."/>
            <person name="Fukuda K."/>
            <person name="Nemoto M."/>
            <person name="Inagaki K."/>
            <person name="Tamura T."/>
        </authorList>
    </citation>
    <scope>NUCLEOTIDE SEQUENCE</scope>
    <source>
        <strain evidence="4">FACHB-1277</strain>
    </source>
</reference>
<dbReference type="Proteomes" id="UP000631421">
    <property type="component" value="Unassembled WGS sequence"/>
</dbReference>
<dbReference type="PANTHER" id="PTHR33352">
    <property type="entry name" value="SLR1095 PROTEIN"/>
    <property type="match status" value="1"/>
</dbReference>
<feature type="compositionally biased region" description="Polar residues" evidence="2">
    <location>
        <begin position="1"/>
        <end position="16"/>
    </location>
</feature>
<evidence type="ECO:0000313" key="4">
    <source>
        <dbReference type="EMBL" id="MBD2151373.1"/>
    </source>
</evidence>